<gene>
    <name evidence="1" type="ORF">SJAV_09900</name>
</gene>
<sequence length="78" mass="9357">MTDHQPAVYVTLPYLAKRFSYPYLVIRKEDYYIVRIIKVSNEEKGTIELNNEIQVNLSFKKLLKLFRFIYLNEFCSTS</sequence>
<dbReference type="AlphaFoldDB" id="A0AAT9GQG7"/>
<evidence type="ECO:0000313" key="1">
    <source>
        <dbReference type="EMBL" id="BFH73046.1"/>
    </source>
</evidence>
<dbReference type="KEGG" id="sjv:SJAV_09900"/>
<protein>
    <submittedName>
        <fullName evidence="1">Uncharacterized protein</fullName>
    </submittedName>
</protein>
<reference evidence="1" key="1">
    <citation type="submission" date="2024-03" db="EMBL/GenBank/DDBJ databases">
        <title>Complete genome sequence of Sulfurisphaera javensis strain KD-1.</title>
        <authorList>
            <person name="Sakai H."/>
            <person name="Nur N."/>
            <person name="Suwanto A."/>
            <person name="Kurosawa N."/>
        </authorList>
    </citation>
    <scope>NUCLEOTIDE SEQUENCE</scope>
    <source>
        <strain evidence="1">KD-1</strain>
    </source>
</reference>
<proteinExistence type="predicted"/>
<accession>A0AAT9GQG7</accession>
<name>A0AAT9GQG7_9CREN</name>
<organism evidence="1">
    <name type="scientific">Sulfurisphaera javensis</name>
    <dbReference type="NCBI Taxonomy" id="2049879"/>
    <lineage>
        <taxon>Archaea</taxon>
        <taxon>Thermoproteota</taxon>
        <taxon>Thermoprotei</taxon>
        <taxon>Sulfolobales</taxon>
        <taxon>Sulfolobaceae</taxon>
        <taxon>Sulfurisphaera</taxon>
    </lineage>
</organism>
<dbReference type="EMBL" id="AP031322">
    <property type="protein sequence ID" value="BFH73046.1"/>
    <property type="molecule type" value="Genomic_DNA"/>
</dbReference>